<dbReference type="Gene3D" id="1.25.40.20">
    <property type="entry name" value="Ankyrin repeat-containing domain"/>
    <property type="match status" value="1"/>
</dbReference>
<evidence type="ECO:0000313" key="4">
    <source>
        <dbReference type="Proteomes" id="UP000240325"/>
    </source>
</evidence>
<name>A0A2H4UV88_9VIRU</name>
<keyword evidence="1" id="KW-0677">Repeat</keyword>
<sequence>MKFIELINNNLWDEAITKLNKNIFENILGKKNIFHFACIRGNKNIINKCKQSNSQDIYKSDENGNTGAHLLAINGWFDLLYDLCINDDKFLILKNNNDKIILNFLYTNTKELCKFFALYTTNKTLFNDCINYVRYDNKTFLLDLIDIIDDNDSYDKNEIFKLILNNNFNYSIPETNLPFNYIINSNKINLAKYILQNKKDFDVNIHSGYDYSPLNIAIAKHENELIKLLIDHGADVNYGSPENLAIPLTTLIYNKNYQGLQILLKSTDLDFNKKNNLLNTPIYYLIDNIIMDKEKYNMKNSELKQLFFLFVEKSDLSNKNIQNTTPLHLIVKYGLWKDVKDILVNKSIDITILNTDNKTTLSYLNDTELRGFIPLLNNAKHTEQVPINTQLQINLPTTTKTNFGLFNADTIHNTMYLIYILNNYKNVSIPIQYPINDKIIYEKNFIWNFHPITGLIEATISMYTEFFYSILPWIIFWKDKNMHYISNDLQFYIKRALNDNNIRFILLKMSLIPQIGVLHANIIIFDKKLNKLIRFEPYGDWELIDMTHFDNMICKMFMKATKSNTIKMIRPTTFLKDNKFQTASNGDNEKNLGDPHGYCLAWCYWFLELKLKNPDIGETELVNNALENIIIKYNKNNDNPLLSYIREYAKKLDDEKNKIFKDIGFLDTEIYELKYTDEKLKKIGDYVHHYFVKKIN</sequence>
<dbReference type="InterPro" id="IPR036770">
    <property type="entry name" value="Ankyrin_rpt-contain_sf"/>
</dbReference>
<reference evidence="3" key="1">
    <citation type="journal article" date="2017" name="Elife">
        <title>The kinetoplastid-infecting Bodo saltans virus (BsV), a window into the most abundant giant viruses in the sea.</title>
        <authorList>
            <person name="Deeg C.M."/>
            <person name="Chow C.-E.T."/>
            <person name="Suttle C.A."/>
        </authorList>
    </citation>
    <scope>NUCLEOTIDE SEQUENCE</scope>
    <source>
        <strain evidence="3">NG1</strain>
    </source>
</reference>
<organism evidence="3">
    <name type="scientific">Bodo saltans virus</name>
    <dbReference type="NCBI Taxonomy" id="2024608"/>
    <lineage>
        <taxon>Viruses</taxon>
        <taxon>Varidnaviria</taxon>
        <taxon>Bamfordvirae</taxon>
        <taxon>Nucleocytoviricota</taxon>
        <taxon>Megaviricetes</taxon>
        <taxon>Imitervirales</taxon>
        <taxon>Mimiviridae</taxon>
        <taxon>Klosneuvirinae</taxon>
        <taxon>Theiavirus</taxon>
        <taxon>Theiavirus salishense</taxon>
    </lineage>
</organism>
<protein>
    <submittedName>
        <fullName evidence="3">Ankyrin repeat domain-containing protein</fullName>
    </submittedName>
</protein>
<dbReference type="Proteomes" id="UP000240325">
    <property type="component" value="Segment"/>
</dbReference>
<dbReference type="SUPFAM" id="SSF48403">
    <property type="entry name" value="Ankyrin repeat"/>
    <property type="match status" value="1"/>
</dbReference>
<gene>
    <name evidence="3" type="ORF">BMW23_0731</name>
</gene>
<dbReference type="Pfam" id="PF12796">
    <property type="entry name" value="Ank_2"/>
    <property type="match status" value="1"/>
</dbReference>
<keyword evidence="2" id="KW-0040">ANK repeat</keyword>
<dbReference type="EMBL" id="MF782455">
    <property type="protein sequence ID" value="ATZ80777.1"/>
    <property type="molecule type" value="Genomic_DNA"/>
</dbReference>
<dbReference type="InterPro" id="IPR002110">
    <property type="entry name" value="Ankyrin_rpt"/>
</dbReference>
<evidence type="ECO:0000256" key="1">
    <source>
        <dbReference type="ARBA" id="ARBA00022737"/>
    </source>
</evidence>
<dbReference type="PROSITE" id="PS50297">
    <property type="entry name" value="ANK_REP_REGION"/>
    <property type="match status" value="1"/>
</dbReference>
<evidence type="ECO:0000313" key="3">
    <source>
        <dbReference type="EMBL" id="ATZ80777.1"/>
    </source>
</evidence>
<dbReference type="PANTHER" id="PTHR24126:SF14">
    <property type="entry name" value="ANK_REP_REGION DOMAIN-CONTAINING PROTEIN"/>
    <property type="match status" value="1"/>
</dbReference>
<proteinExistence type="predicted"/>
<keyword evidence="4" id="KW-1185">Reference proteome</keyword>
<dbReference type="SMART" id="SM00248">
    <property type="entry name" value="ANK"/>
    <property type="match status" value="4"/>
</dbReference>
<accession>A0A2H4UV88</accession>
<evidence type="ECO:0000256" key="2">
    <source>
        <dbReference type="ARBA" id="ARBA00023043"/>
    </source>
</evidence>
<dbReference type="PROSITE" id="PS50088">
    <property type="entry name" value="ANK_REPEAT"/>
    <property type="match status" value="1"/>
</dbReference>
<dbReference type="PANTHER" id="PTHR24126">
    <property type="entry name" value="ANKYRIN REPEAT, PH AND SEC7 DOMAIN CONTAINING PROTEIN SECG-RELATED"/>
    <property type="match status" value="1"/>
</dbReference>